<dbReference type="Proteomes" id="UP000787625">
    <property type="component" value="Unassembled WGS sequence"/>
</dbReference>
<reference evidence="2" key="2">
    <citation type="submission" date="2021-04" db="EMBL/GenBank/DDBJ databases">
        <authorList>
            <person name="Gilroy R."/>
        </authorList>
    </citation>
    <scope>NUCLEOTIDE SEQUENCE</scope>
    <source>
        <strain evidence="2">MalCec1-1739</strain>
    </source>
</reference>
<dbReference type="PROSITE" id="PS51257">
    <property type="entry name" value="PROKAR_LIPOPROTEIN"/>
    <property type="match status" value="1"/>
</dbReference>
<evidence type="ECO:0000259" key="1">
    <source>
        <dbReference type="Pfam" id="PF13590"/>
    </source>
</evidence>
<protein>
    <submittedName>
        <fullName evidence="2">DUF4136 domain-containing protein</fullName>
    </submittedName>
</protein>
<dbReference type="Pfam" id="PF13590">
    <property type="entry name" value="DUF4136"/>
    <property type="match status" value="1"/>
</dbReference>
<dbReference type="InterPro" id="IPR025411">
    <property type="entry name" value="DUF4136"/>
</dbReference>
<name>A0A9D2ZU52_9BACT</name>
<feature type="domain" description="DUF4136" evidence="1">
    <location>
        <begin position="32"/>
        <end position="206"/>
    </location>
</feature>
<dbReference type="Gene3D" id="3.30.160.670">
    <property type="match status" value="1"/>
</dbReference>
<organism evidence="2 3">
    <name type="scientific">Candidatus Avibacteroides avistercoris</name>
    <dbReference type="NCBI Taxonomy" id="2840690"/>
    <lineage>
        <taxon>Bacteria</taxon>
        <taxon>Pseudomonadati</taxon>
        <taxon>Bacteroidota</taxon>
        <taxon>Bacteroidia</taxon>
        <taxon>Bacteroidales</taxon>
        <taxon>Bacteroidaceae</taxon>
        <taxon>Bacteroidaceae incertae sedis</taxon>
        <taxon>Candidatus Avibacteroides</taxon>
    </lineage>
</organism>
<proteinExistence type="predicted"/>
<dbReference type="AlphaFoldDB" id="A0A9D2ZU52"/>
<gene>
    <name evidence="2" type="ORF">IAA93_03260</name>
</gene>
<comment type="caution">
    <text evidence="2">The sequence shown here is derived from an EMBL/GenBank/DDBJ whole genome shotgun (WGS) entry which is preliminary data.</text>
</comment>
<evidence type="ECO:0000313" key="2">
    <source>
        <dbReference type="EMBL" id="HJD52732.1"/>
    </source>
</evidence>
<reference evidence="2" key="1">
    <citation type="journal article" date="2021" name="PeerJ">
        <title>Extensive microbial diversity within the chicken gut microbiome revealed by metagenomics and culture.</title>
        <authorList>
            <person name="Gilroy R."/>
            <person name="Ravi A."/>
            <person name="Getino M."/>
            <person name="Pursley I."/>
            <person name="Horton D.L."/>
            <person name="Alikhan N.F."/>
            <person name="Baker D."/>
            <person name="Gharbi K."/>
            <person name="Hall N."/>
            <person name="Watson M."/>
            <person name="Adriaenssens E.M."/>
            <person name="Foster-Nyarko E."/>
            <person name="Jarju S."/>
            <person name="Secka A."/>
            <person name="Antonio M."/>
            <person name="Oren A."/>
            <person name="Chaudhuri R.R."/>
            <person name="La Ragione R."/>
            <person name="Hildebrand F."/>
            <person name="Pallen M.J."/>
        </authorList>
    </citation>
    <scope>NUCLEOTIDE SEQUENCE</scope>
    <source>
        <strain evidence="2">MalCec1-1739</strain>
    </source>
</reference>
<sequence>MKHYLLLGLAAVLFASCEKDPDLDALDTDYVVYTEFADDADFSGFGTYYLPDSILEPGSGHDATYWKDDYAQMLVAEVAHCMNERGYTRLEGETAKDVADVGLQMTYIAQTNQVVTGGYFYGWWDYGYWGPWWDSWYYPYPVTYTYDTGTLIIEMADLARGDGEVSGRRLPIVWYVNAQGYSFGNARADIDLLLRAVDQAFTQSPYIKTND</sequence>
<evidence type="ECO:0000313" key="3">
    <source>
        <dbReference type="Proteomes" id="UP000787625"/>
    </source>
</evidence>
<accession>A0A9D2ZU52</accession>
<dbReference type="EMBL" id="DWUP01000065">
    <property type="protein sequence ID" value="HJD52732.1"/>
    <property type="molecule type" value="Genomic_DNA"/>
</dbReference>